<keyword evidence="3" id="KW-1185">Reference proteome</keyword>
<comment type="caution">
    <text evidence="2">The sequence shown here is derived from an EMBL/GenBank/DDBJ whole genome shotgun (WGS) entry which is preliminary data.</text>
</comment>
<protein>
    <submittedName>
        <fullName evidence="2">Uncharacterized protein</fullName>
    </submittedName>
</protein>
<evidence type="ECO:0000256" key="1">
    <source>
        <dbReference type="SAM" id="MobiDB-lite"/>
    </source>
</evidence>
<dbReference type="EMBL" id="JBFXLU010000188">
    <property type="protein sequence ID" value="KAL2835976.1"/>
    <property type="molecule type" value="Genomic_DNA"/>
</dbReference>
<name>A0ABR4J7Z7_9EURO</name>
<organism evidence="2 3">
    <name type="scientific">Aspergillus pseudoustus</name>
    <dbReference type="NCBI Taxonomy" id="1810923"/>
    <lineage>
        <taxon>Eukaryota</taxon>
        <taxon>Fungi</taxon>
        <taxon>Dikarya</taxon>
        <taxon>Ascomycota</taxon>
        <taxon>Pezizomycotina</taxon>
        <taxon>Eurotiomycetes</taxon>
        <taxon>Eurotiomycetidae</taxon>
        <taxon>Eurotiales</taxon>
        <taxon>Aspergillaceae</taxon>
        <taxon>Aspergillus</taxon>
        <taxon>Aspergillus subgen. Nidulantes</taxon>
    </lineage>
</organism>
<evidence type="ECO:0000313" key="3">
    <source>
        <dbReference type="Proteomes" id="UP001610446"/>
    </source>
</evidence>
<feature type="compositionally biased region" description="Polar residues" evidence="1">
    <location>
        <begin position="1"/>
        <end position="17"/>
    </location>
</feature>
<proteinExistence type="predicted"/>
<feature type="region of interest" description="Disordered" evidence="1">
    <location>
        <begin position="1"/>
        <end position="26"/>
    </location>
</feature>
<dbReference type="Proteomes" id="UP001610446">
    <property type="component" value="Unassembled WGS sequence"/>
</dbReference>
<evidence type="ECO:0000313" key="2">
    <source>
        <dbReference type="EMBL" id="KAL2835976.1"/>
    </source>
</evidence>
<reference evidence="2 3" key="1">
    <citation type="submission" date="2024-07" db="EMBL/GenBank/DDBJ databases">
        <title>Section-level genome sequencing and comparative genomics of Aspergillus sections Usti and Cavernicolus.</title>
        <authorList>
            <consortium name="Lawrence Berkeley National Laboratory"/>
            <person name="Nybo J.L."/>
            <person name="Vesth T.C."/>
            <person name="Theobald S."/>
            <person name="Frisvad J.C."/>
            <person name="Larsen T.O."/>
            <person name="Kjaerboelling I."/>
            <person name="Rothschild-Mancinelli K."/>
            <person name="Lyhne E.K."/>
            <person name="Kogle M.E."/>
            <person name="Barry K."/>
            <person name="Clum A."/>
            <person name="Na H."/>
            <person name="Ledsgaard L."/>
            <person name="Lin J."/>
            <person name="Lipzen A."/>
            <person name="Kuo A."/>
            <person name="Riley R."/>
            <person name="Mondo S."/>
            <person name="Labutti K."/>
            <person name="Haridas S."/>
            <person name="Pangalinan J."/>
            <person name="Salamov A.A."/>
            <person name="Simmons B.A."/>
            <person name="Magnuson J.K."/>
            <person name="Chen J."/>
            <person name="Drula E."/>
            <person name="Henrissat B."/>
            <person name="Wiebenga A."/>
            <person name="Lubbers R.J."/>
            <person name="Gomes A.C."/>
            <person name="Makela M.R."/>
            <person name="Stajich J."/>
            <person name="Grigoriev I.V."/>
            <person name="Mortensen U.H."/>
            <person name="De Vries R.P."/>
            <person name="Baker S.E."/>
            <person name="Andersen M.R."/>
        </authorList>
    </citation>
    <scope>NUCLEOTIDE SEQUENCE [LARGE SCALE GENOMIC DNA]</scope>
    <source>
        <strain evidence="2 3">CBS 123904</strain>
    </source>
</reference>
<feature type="region of interest" description="Disordered" evidence="1">
    <location>
        <begin position="84"/>
        <end position="104"/>
    </location>
</feature>
<gene>
    <name evidence="2" type="ORF">BJY01DRAFT_252220</name>
</gene>
<accession>A0ABR4J7Z7</accession>
<sequence>MASSNGTTTLGPSSSRTRYWDLSSPETTDQQRLCLIRECIHLDQIPKEWDPTDFGEAWYEPGPNDADPAFAPKRIPSEHEVETILPPGDRSISESGRGRSGDSKFSEHIQAFNTSNNVADCYALNDAEAFNFGFGSDWRRIFDILPEIAGCHYHKPDYDASDINTGVEIGSSAYYPRRPDQEMLDDDYAGLEEEIKNSKAK</sequence>